<dbReference type="EMBL" id="CP018477">
    <property type="protein sequence ID" value="ASV74683.1"/>
    <property type="molecule type" value="Genomic_DNA"/>
</dbReference>
<dbReference type="AlphaFoldDB" id="A0A286RFF5"/>
<dbReference type="Proteomes" id="UP000215086">
    <property type="component" value="Chromosome"/>
</dbReference>
<sequence>MRGCLALLGLKWEYTLSRGTRWKLRKPTVGYYYFNSSIAAQIR</sequence>
<evidence type="ECO:0000313" key="1">
    <source>
        <dbReference type="EMBL" id="ASV74683.1"/>
    </source>
</evidence>
<protein>
    <submittedName>
        <fullName evidence="1">Uncharacterized protein</fullName>
    </submittedName>
</protein>
<reference evidence="1 2" key="1">
    <citation type="journal article" name="Front. Microbiol.">
        <title>Sugar Metabolism of the First Thermophilic Planctomycete Thermogutta terrifontis: Comparative Genomic and Transcriptomic Approaches.</title>
        <authorList>
            <person name="Elcheninov A.G."/>
            <person name="Menzel P."/>
            <person name="Gudbergsdottir S.R."/>
            <person name="Slesarev A.I."/>
            <person name="Kadnikov V.V."/>
            <person name="Krogh A."/>
            <person name="Bonch-Osmolovskaya E.A."/>
            <person name="Peng X."/>
            <person name="Kublanov I.V."/>
        </authorList>
    </citation>
    <scope>NUCLEOTIDE SEQUENCE [LARGE SCALE GENOMIC DNA]</scope>
    <source>
        <strain evidence="1 2">R1</strain>
    </source>
</reference>
<name>A0A286RFF5_9BACT</name>
<evidence type="ECO:0000313" key="2">
    <source>
        <dbReference type="Proteomes" id="UP000215086"/>
    </source>
</evidence>
<proteinExistence type="predicted"/>
<gene>
    <name evidence="1" type="ORF">THTE_2081</name>
</gene>
<keyword evidence="2" id="KW-1185">Reference proteome</keyword>
<organism evidence="1 2">
    <name type="scientific">Thermogutta terrifontis</name>
    <dbReference type="NCBI Taxonomy" id="1331910"/>
    <lineage>
        <taxon>Bacteria</taxon>
        <taxon>Pseudomonadati</taxon>
        <taxon>Planctomycetota</taxon>
        <taxon>Planctomycetia</taxon>
        <taxon>Pirellulales</taxon>
        <taxon>Thermoguttaceae</taxon>
        <taxon>Thermogutta</taxon>
    </lineage>
</organism>
<accession>A0A286RFF5</accession>
<dbReference type="KEGG" id="ttf:THTE_2081"/>